<dbReference type="Proteomes" id="UP000801864">
    <property type="component" value="Unassembled WGS sequence"/>
</dbReference>
<keyword evidence="4" id="KW-0812">Transmembrane</keyword>
<dbReference type="EMBL" id="QLNT01000026">
    <property type="protein sequence ID" value="KAF3058892.1"/>
    <property type="molecule type" value="Genomic_DNA"/>
</dbReference>
<comment type="caution">
    <text evidence="6">The sequence shown here is derived from an EMBL/GenBank/DDBJ whole genome shotgun (WGS) entry which is preliminary data.</text>
</comment>
<evidence type="ECO:0000313" key="6">
    <source>
        <dbReference type="EMBL" id="KAF3058892.1"/>
    </source>
</evidence>
<feature type="region of interest" description="Disordered" evidence="3">
    <location>
        <begin position="483"/>
        <end position="504"/>
    </location>
</feature>
<dbReference type="GO" id="GO:0006646">
    <property type="term" value="P:phosphatidylethanolamine biosynthetic process"/>
    <property type="evidence" value="ECO:0007669"/>
    <property type="project" value="TreeGrafter"/>
</dbReference>
<evidence type="ECO:0000313" key="7">
    <source>
        <dbReference type="Proteomes" id="UP000801864"/>
    </source>
</evidence>
<protein>
    <submittedName>
        <fullName evidence="6">Solute carrier family 35 member E3</fullName>
    </submittedName>
</protein>
<dbReference type="AlphaFoldDB" id="A0A9P5C726"/>
<evidence type="ECO:0000256" key="3">
    <source>
        <dbReference type="SAM" id="MobiDB-lite"/>
    </source>
</evidence>
<feature type="transmembrane region" description="Helical" evidence="4">
    <location>
        <begin position="665"/>
        <end position="686"/>
    </location>
</feature>
<sequence>MAPPGALPASQQKSNRVGGWLPQNPKLLISWLRDLVAEVNKHKRDASISSLFLSEPVQQLKELIESTAELRMLASGMFDEVPDRAPYNEDPIGNKQIKSYHEMLEMFDFVMNNKAPSWKKLEYDAGLIGFPFNAILDWPMATASGYAFFLKPEVNSKLKHILNTWKSEVLMTSKSQHVITTGEDGWLSQDSLMSIENDTNLTGQELTFQQIFQCDPQGDPKHWGFKSWDDFFTRKFKDIDQIRPVAFPGQPEWIANSCESKPFALQSNAQEYDSFWLKGQAYSVNEMLHGHKFAEQFVGGTVYQAFLSATSYHRWSSPVSGKVVHTEVVDGTYFSEPTTKGFTSSEGPDPASPNRVQSYISHIATRAIFFIEAPKPIGLMAAMYIGMADVSSCEILQKFNTKCLPANVEKGEEIGLFHHGGSTHCLLFRQGVNLAFVTGAIPAAIAVLVQLRVCLPSSLKVIDRTQSSYNHHVMQMHDLEDNRGKSAAEDATSEPPFLSLDGTAESKPRANPLHAIAWMTVNTLATVFTNKAIFLEPRWKQSQLTFAFIHFLMTWFLLFILSRSPFGIFVPRRAPRLHLIPLGTAMCFNVILPNLSLAYSTVTFYQIARILLTPTVAIMNFLLYGSSLPRGATLSLIPACVGVGLVTYFDSIPVDDHAIKTTSRLGIIFAFTGIFASSLYTVWIAGYHRKLNMNSMQLLYLQAPMACFFLLFFIPLVDDFPSAMYVPTRLSTRVLVIVSTVFASLVNLSQFYIVAQTGPVSSTVVGHVKTCTIVGLGWAMSGRAVSDKSAVGVVIAVAGITS</sequence>
<dbReference type="PANTHER" id="PTHR10067">
    <property type="entry name" value="PHOSPHATIDYLSERINE DECARBOXYLASE"/>
    <property type="match status" value="1"/>
</dbReference>
<dbReference type="Pfam" id="PF12588">
    <property type="entry name" value="PSDC"/>
    <property type="match status" value="1"/>
</dbReference>
<dbReference type="InterPro" id="IPR003817">
    <property type="entry name" value="PS_Dcarbxylase"/>
</dbReference>
<gene>
    <name evidence="6" type="ORF">CFAM422_011900</name>
</gene>
<dbReference type="GO" id="GO:0004609">
    <property type="term" value="F:phosphatidylserine decarboxylase activity"/>
    <property type="evidence" value="ECO:0007669"/>
    <property type="project" value="InterPro"/>
</dbReference>
<keyword evidence="7" id="KW-1185">Reference proteome</keyword>
<evidence type="ECO:0000256" key="1">
    <source>
        <dbReference type="ARBA" id="ARBA00022793"/>
    </source>
</evidence>
<keyword evidence="2" id="KW-0456">Lyase</keyword>
<keyword evidence="4" id="KW-1133">Transmembrane helix</keyword>
<evidence type="ECO:0000256" key="4">
    <source>
        <dbReference type="SAM" id="Phobius"/>
    </source>
</evidence>
<evidence type="ECO:0000256" key="2">
    <source>
        <dbReference type="ARBA" id="ARBA00023239"/>
    </source>
</evidence>
<proteinExistence type="predicted"/>
<feature type="transmembrane region" description="Helical" evidence="4">
    <location>
        <begin position="547"/>
        <end position="570"/>
    </location>
</feature>
<feature type="transmembrane region" description="Helical" evidence="4">
    <location>
        <begin position="631"/>
        <end position="649"/>
    </location>
</feature>
<feature type="transmembrane region" description="Helical" evidence="4">
    <location>
        <begin position="577"/>
        <end position="598"/>
    </location>
</feature>
<evidence type="ECO:0000259" key="5">
    <source>
        <dbReference type="Pfam" id="PF12588"/>
    </source>
</evidence>
<feature type="transmembrane region" description="Helical" evidence="4">
    <location>
        <begin position="734"/>
        <end position="754"/>
    </location>
</feature>
<organism evidence="6 7">
    <name type="scientific">Trichoderma lentiforme</name>
    <dbReference type="NCBI Taxonomy" id="1567552"/>
    <lineage>
        <taxon>Eukaryota</taxon>
        <taxon>Fungi</taxon>
        <taxon>Dikarya</taxon>
        <taxon>Ascomycota</taxon>
        <taxon>Pezizomycotina</taxon>
        <taxon>Sordariomycetes</taxon>
        <taxon>Hypocreomycetidae</taxon>
        <taxon>Hypocreales</taxon>
        <taxon>Hypocreaceae</taxon>
        <taxon>Trichoderma</taxon>
    </lineage>
</organism>
<dbReference type="PANTHER" id="PTHR10067:SF9">
    <property type="entry name" value="PHOSPHATIDYLSERINE DECARBOXYLASE FAMILY PROTEIN (AFU_ORTHOLOGUE AFUA_7G01730)"/>
    <property type="match status" value="1"/>
</dbReference>
<reference evidence="6 7" key="1">
    <citation type="submission" date="2018-06" db="EMBL/GenBank/DDBJ databases">
        <title>Genome analysis of cellulolytic fungus Trichoderma lentiforme CFAM-422.</title>
        <authorList>
            <person name="Steindorff A.S."/>
            <person name="Formighieri E.F."/>
            <person name="Midorikawa G.E.O."/>
            <person name="Tamietti M.S."/>
            <person name="Ramos E.Z."/>
            <person name="Silva A.S."/>
            <person name="Bon E.P.S."/>
            <person name="Mendes T.D."/>
            <person name="Damaso M.C.T."/>
            <person name="Favaro L.C.L."/>
        </authorList>
    </citation>
    <scope>NUCLEOTIDE SEQUENCE [LARGE SCALE GENOMIC DNA]</scope>
    <source>
        <strain evidence="6 7">CFAM-422</strain>
    </source>
</reference>
<feature type="domain" description="L-tryptophan decarboxylase PsiD-like" evidence="5">
    <location>
        <begin position="55"/>
        <end position="193"/>
    </location>
</feature>
<dbReference type="Pfam" id="PF02666">
    <property type="entry name" value="PS_Dcarbxylase"/>
    <property type="match status" value="1"/>
</dbReference>
<accession>A0A9P5C726</accession>
<keyword evidence="4" id="KW-0472">Membrane</keyword>
<feature type="transmembrane region" description="Helical" evidence="4">
    <location>
        <begin position="604"/>
        <end position="624"/>
    </location>
</feature>
<keyword evidence="1" id="KW-0210">Decarboxylase</keyword>
<name>A0A9P5C726_9HYPO</name>
<feature type="transmembrane region" description="Helical" evidence="4">
    <location>
        <begin position="698"/>
        <end position="714"/>
    </location>
</feature>
<dbReference type="InterPro" id="IPR022237">
    <property type="entry name" value="PsiD-like"/>
</dbReference>
<dbReference type="GO" id="GO:0005739">
    <property type="term" value="C:mitochondrion"/>
    <property type="evidence" value="ECO:0007669"/>
    <property type="project" value="TreeGrafter"/>
</dbReference>